<evidence type="ECO:0000259" key="2">
    <source>
        <dbReference type="Pfam" id="PF12937"/>
    </source>
</evidence>
<dbReference type="InterPro" id="IPR036322">
    <property type="entry name" value="WD40_repeat_dom_sf"/>
</dbReference>
<dbReference type="InterPro" id="IPR015943">
    <property type="entry name" value="WD40/YVTN_repeat-like_dom_sf"/>
</dbReference>
<dbReference type="Pfam" id="PF12937">
    <property type="entry name" value="F-box-like"/>
    <property type="match status" value="1"/>
</dbReference>
<evidence type="ECO:0000313" key="4">
    <source>
        <dbReference type="Proteomes" id="UP000799324"/>
    </source>
</evidence>
<feature type="compositionally biased region" description="Basic residues" evidence="1">
    <location>
        <begin position="633"/>
        <end position="648"/>
    </location>
</feature>
<protein>
    <recommendedName>
        <fullName evidence="2">F-box domain-containing protein</fullName>
    </recommendedName>
</protein>
<reference evidence="3" key="1">
    <citation type="journal article" date="2020" name="Stud. Mycol.">
        <title>101 Dothideomycetes genomes: a test case for predicting lifestyles and emergence of pathogens.</title>
        <authorList>
            <person name="Haridas S."/>
            <person name="Albert R."/>
            <person name="Binder M."/>
            <person name="Bloem J."/>
            <person name="Labutti K."/>
            <person name="Salamov A."/>
            <person name="Andreopoulos B."/>
            <person name="Baker S."/>
            <person name="Barry K."/>
            <person name="Bills G."/>
            <person name="Bluhm B."/>
            <person name="Cannon C."/>
            <person name="Castanera R."/>
            <person name="Culley D."/>
            <person name="Daum C."/>
            <person name="Ezra D."/>
            <person name="Gonzalez J."/>
            <person name="Henrissat B."/>
            <person name="Kuo A."/>
            <person name="Liang C."/>
            <person name="Lipzen A."/>
            <person name="Lutzoni F."/>
            <person name="Magnuson J."/>
            <person name="Mondo S."/>
            <person name="Nolan M."/>
            <person name="Ohm R."/>
            <person name="Pangilinan J."/>
            <person name="Park H.-J."/>
            <person name="Ramirez L."/>
            <person name="Alfaro M."/>
            <person name="Sun H."/>
            <person name="Tritt A."/>
            <person name="Yoshinaga Y."/>
            <person name="Zwiers L.-H."/>
            <person name="Turgeon B."/>
            <person name="Goodwin S."/>
            <person name="Spatafora J."/>
            <person name="Crous P."/>
            <person name="Grigoriev I."/>
        </authorList>
    </citation>
    <scope>NUCLEOTIDE SEQUENCE</scope>
    <source>
        <strain evidence="3">CBS 122681</strain>
    </source>
</reference>
<feature type="domain" description="F-box" evidence="2">
    <location>
        <begin position="5"/>
        <end position="39"/>
    </location>
</feature>
<organism evidence="3 4">
    <name type="scientific">Lophiostoma macrostomum CBS 122681</name>
    <dbReference type="NCBI Taxonomy" id="1314788"/>
    <lineage>
        <taxon>Eukaryota</taxon>
        <taxon>Fungi</taxon>
        <taxon>Dikarya</taxon>
        <taxon>Ascomycota</taxon>
        <taxon>Pezizomycotina</taxon>
        <taxon>Dothideomycetes</taxon>
        <taxon>Pleosporomycetidae</taxon>
        <taxon>Pleosporales</taxon>
        <taxon>Lophiostomataceae</taxon>
        <taxon>Lophiostoma</taxon>
    </lineage>
</organism>
<evidence type="ECO:0000313" key="3">
    <source>
        <dbReference type="EMBL" id="KAF2656344.1"/>
    </source>
</evidence>
<dbReference type="OrthoDB" id="1259151at2759"/>
<feature type="compositionally biased region" description="Basic and acidic residues" evidence="1">
    <location>
        <begin position="603"/>
        <end position="620"/>
    </location>
</feature>
<feature type="region of interest" description="Disordered" evidence="1">
    <location>
        <begin position="599"/>
        <end position="648"/>
    </location>
</feature>
<name>A0A6A6TCK9_9PLEO</name>
<sequence length="648" mass="71831">MPALDTLPNEILSLITAHLDHPKDVSNVALACRRLSGFVELDGWKAYMKGRFGGITGPDADAKEAVHGLTTLYRNWQRKAFIARYIEPTRAIRLTTWDAKQWRGNQGQTMGYRPSIDSYEEISGWADRREVLAWSAGTQIALRIKETGQKAVKARNDVSESRDLDEYKHVRYWYSYQIPRGREGQDDITALKLLRPFQKVGATDCIAVGTASGQLRLLSVDTDDRTLRVQSYSTQRRPVVAISVSPDQRPVMTTVLGDDTLALYSIEPLAESARAKDSLSQVQPVPSGRVWSCNFISKDKVAVGMGPTTKPIQIFEITPTGFSAEPLRRFSLDSRSGSEVARLNTSVYPIVPLPASSRGGALTGHTFLSGGYDGIVRLHDLRSPHDFETMFWDVTSDSSIYSLATQGLERIVVGTSQHSMLKVFDLRLSGSHAYHSVALPPQERRSAAPKTRDYASNEIVSEAVNHIGVSTVSGGWNLFLHPRNLEGDAASRRRRTRVDDTPIYSLSIPSSTSTSLYAGLEGSVMSLDFLSILDKHPDPLHRSAVVRFPNTDVVDVKSSYNPHGDVLDLGMYEQGSEDAVGMRLMVQGGVGVEQNIERNNNSRSEELDDRWKDPSTEKNRWSRGQQPHGRGGGGHRRGRGGRGRGRQW</sequence>
<dbReference type="EMBL" id="MU004337">
    <property type="protein sequence ID" value="KAF2656344.1"/>
    <property type="molecule type" value="Genomic_DNA"/>
</dbReference>
<keyword evidence="4" id="KW-1185">Reference proteome</keyword>
<evidence type="ECO:0000256" key="1">
    <source>
        <dbReference type="SAM" id="MobiDB-lite"/>
    </source>
</evidence>
<accession>A0A6A6TCK9</accession>
<dbReference type="Proteomes" id="UP000799324">
    <property type="component" value="Unassembled WGS sequence"/>
</dbReference>
<dbReference type="SUPFAM" id="SSF50978">
    <property type="entry name" value="WD40 repeat-like"/>
    <property type="match status" value="1"/>
</dbReference>
<dbReference type="InterPro" id="IPR001810">
    <property type="entry name" value="F-box_dom"/>
</dbReference>
<gene>
    <name evidence="3" type="ORF">K491DRAFT_692062</name>
</gene>
<dbReference type="Gene3D" id="2.130.10.10">
    <property type="entry name" value="YVTN repeat-like/Quinoprotein amine dehydrogenase"/>
    <property type="match status" value="1"/>
</dbReference>
<proteinExistence type="predicted"/>
<dbReference type="AlphaFoldDB" id="A0A6A6TCK9"/>
<dbReference type="CDD" id="cd09917">
    <property type="entry name" value="F-box_SF"/>
    <property type="match status" value="1"/>
</dbReference>